<dbReference type="Pfam" id="PF07686">
    <property type="entry name" value="V-set"/>
    <property type="match status" value="1"/>
</dbReference>
<dbReference type="Ensembl" id="ENSAPLT00020015217.1">
    <property type="protein sequence ID" value="ENSAPLP00020014130.1"/>
    <property type="gene ID" value="ENSAPLG00020010292.1"/>
</dbReference>
<dbReference type="Pfam" id="PF22705">
    <property type="entry name" value="C2-set_3"/>
    <property type="match status" value="1"/>
</dbReference>
<dbReference type="GO" id="GO:0050852">
    <property type="term" value="P:T cell receptor signaling pathway"/>
    <property type="evidence" value="ECO:0007669"/>
    <property type="project" value="TreeGrafter"/>
</dbReference>
<keyword evidence="2" id="KW-0472">Membrane</keyword>
<feature type="domain" description="Ig-like" evidence="5">
    <location>
        <begin position="35"/>
        <end position="112"/>
    </location>
</feature>
<dbReference type="InterPro" id="IPR050504">
    <property type="entry name" value="IgSF_BTN/MOG"/>
</dbReference>
<proteinExistence type="predicted"/>
<protein>
    <recommendedName>
        <fullName evidence="5">Ig-like domain-containing protein</fullName>
    </recommendedName>
</protein>
<dbReference type="Gene3D" id="2.60.40.10">
    <property type="entry name" value="Immunoglobulins"/>
    <property type="match status" value="2"/>
</dbReference>
<sequence>MGKQNNCYFISTQINLLAILLIVQSLESSEKEWFCLAMWLAENFPEIFSVQWIFNEQSQKIPVSTYDGKTQKEKQDERYQGRTEFFHSEFGAGNMSLLLKNIRSSDKGSYTCNTYVFSLAKGSVPSISLRSYMKQSIGLTCHADGWFPKPEVIWLDGQGQVRKEQSTTKIMMMPSGLYRTVGINIIENCLKCYSSGLIHLSLQDVSDTDFSNIFRVSVSLLPRGDGFFLLSITCFILSLL</sequence>
<dbReference type="InterPro" id="IPR013106">
    <property type="entry name" value="Ig_V-set"/>
</dbReference>
<evidence type="ECO:0000256" key="1">
    <source>
        <dbReference type="ARBA" id="ARBA00004370"/>
    </source>
</evidence>
<evidence type="ECO:0000256" key="4">
    <source>
        <dbReference type="SAM" id="SignalP"/>
    </source>
</evidence>
<dbReference type="SUPFAM" id="SSF48726">
    <property type="entry name" value="Immunoglobulin"/>
    <property type="match status" value="2"/>
</dbReference>
<comment type="subcellular location">
    <subcellularLocation>
        <location evidence="1">Membrane</location>
    </subcellularLocation>
</comment>
<evidence type="ECO:0000313" key="7">
    <source>
        <dbReference type="Proteomes" id="UP000694400"/>
    </source>
</evidence>
<accession>A0A8B9T1E9</accession>
<reference evidence="6" key="3">
    <citation type="submission" date="2025-09" db="UniProtKB">
        <authorList>
            <consortium name="Ensembl"/>
        </authorList>
    </citation>
    <scope>IDENTIFICATION</scope>
</reference>
<dbReference type="InterPro" id="IPR013783">
    <property type="entry name" value="Ig-like_fold"/>
</dbReference>
<feature type="signal peptide" evidence="4">
    <location>
        <begin position="1"/>
        <end position="28"/>
    </location>
</feature>
<evidence type="ECO:0000256" key="3">
    <source>
        <dbReference type="ARBA" id="ARBA00023319"/>
    </source>
</evidence>
<dbReference type="AlphaFoldDB" id="A0A8B9T1E9"/>
<dbReference type="InterPro" id="IPR007110">
    <property type="entry name" value="Ig-like_dom"/>
</dbReference>
<dbReference type="GO" id="GO:0009897">
    <property type="term" value="C:external side of plasma membrane"/>
    <property type="evidence" value="ECO:0007669"/>
    <property type="project" value="TreeGrafter"/>
</dbReference>
<feature type="chain" id="PRO_5034481361" description="Ig-like domain-containing protein" evidence="4">
    <location>
        <begin position="29"/>
        <end position="240"/>
    </location>
</feature>
<dbReference type="InterPro" id="IPR036179">
    <property type="entry name" value="Ig-like_dom_sf"/>
</dbReference>
<dbReference type="PANTHER" id="PTHR24100">
    <property type="entry name" value="BUTYROPHILIN"/>
    <property type="match status" value="1"/>
</dbReference>
<keyword evidence="4" id="KW-0732">Signal</keyword>
<evidence type="ECO:0000313" key="6">
    <source>
        <dbReference type="Ensembl" id="ENSAPLP00020014130.1"/>
    </source>
</evidence>
<evidence type="ECO:0000259" key="5">
    <source>
        <dbReference type="PROSITE" id="PS50835"/>
    </source>
</evidence>
<reference evidence="6" key="1">
    <citation type="submission" date="2019-08" db="EMBL/GenBank/DDBJ databases">
        <title>Three high-quality genomes provides insights into domestication of ducks.</title>
        <authorList>
            <person name="Hou Z.C."/>
            <person name="Zhu F."/>
            <person name="Yin Z.T."/>
            <person name="Zhang F."/>
        </authorList>
    </citation>
    <scope>NUCLEOTIDE SEQUENCE [LARGE SCALE GENOMIC DNA]</scope>
</reference>
<organism evidence="6 7">
    <name type="scientific">Anas platyrhynchos</name>
    <name type="common">Mallard</name>
    <name type="synonym">Anas boschas</name>
    <dbReference type="NCBI Taxonomy" id="8839"/>
    <lineage>
        <taxon>Eukaryota</taxon>
        <taxon>Metazoa</taxon>
        <taxon>Chordata</taxon>
        <taxon>Craniata</taxon>
        <taxon>Vertebrata</taxon>
        <taxon>Euteleostomi</taxon>
        <taxon>Archelosauria</taxon>
        <taxon>Archosauria</taxon>
        <taxon>Dinosauria</taxon>
        <taxon>Saurischia</taxon>
        <taxon>Theropoda</taxon>
        <taxon>Coelurosauria</taxon>
        <taxon>Aves</taxon>
        <taxon>Neognathae</taxon>
        <taxon>Galloanserae</taxon>
        <taxon>Anseriformes</taxon>
        <taxon>Anatidae</taxon>
        <taxon>Anatinae</taxon>
        <taxon>Anas</taxon>
    </lineage>
</organism>
<dbReference type="InterPro" id="IPR053896">
    <property type="entry name" value="BTN3A2-like_Ig-C"/>
</dbReference>
<dbReference type="GO" id="GO:0005102">
    <property type="term" value="F:signaling receptor binding"/>
    <property type="evidence" value="ECO:0007669"/>
    <property type="project" value="TreeGrafter"/>
</dbReference>
<name>A0A8B9T1E9_ANAPL</name>
<keyword evidence="3" id="KW-0393">Immunoglobulin domain</keyword>
<dbReference type="PROSITE" id="PS50835">
    <property type="entry name" value="IG_LIKE"/>
    <property type="match status" value="1"/>
</dbReference>
<reference evidence="6" key="2">
    <citation type="submission" date="2025-08" db="UniProtKB">
        <authorList>
            <consortium name="Ensembl"/>
        </authorList>
    </citation>
    <scope>IDENTIFICATION</scope>
</reference>
<dbReference type="Proteomes" id="UP000694400">
    <property type="component" value="Chromosome 37"/>
</dbReference>
<dbReference type="GO" id="GO:0001817">
    <property type="term" value="P:regulation of cytokine production"/>
    <property type="evidence" value="ECO:0007669"/>
    <property type="project" value="TreeGrafter"/>
</dbReference>
<dbReference type="PANTHER" id="PTHR24100:SF130">
    <property type="entry name" value="BUTYROPHILIN-LIKE PROTEIN 9"/>
    <property type="match status" value="1"/>
</dbReference>
<evidence type="ECO:0000256" key="2">
    <source>
        <dbReference type="ARBA" id="ARBA00023136"/>
    </source>
</evidence>